<dbReference type="EMBL" id="BLXT01002699">
    <property type="protein sequence ID" value="GFN96662.1"/>
    <property type="molecule type" value="Genomic_DNA"/>
</dbReference>
<evidence type="ECO:0000313" key="3">
    <source>
        <dbReference type="Proteomes" id="UP000735302"/>
    </source>
</evidence>
<comment type="caution">
    <text evidence="2">The sequence shown here is derived from an EMBL/GenBank/DDBJ whole genome shotgun (WGS) entry which is preliminary data.</text>
</comment>
<name>A0AAV3ZPA2_9GAST</name>
<protein>
    <submittedName>
        <fullName evidence="2">Uncharacterized protein</fullName>
    </submittedName>
</protein>
<feature type="region of interest" description="Disordered" evidence="1">
    <location>
        <begin position="97"/>
        <end position="163"/>
    </location>
</feature>
<accession>A0AAV3ZPA2</accession>
<proteinExistence type="predicted"/>
<reference evidence="2 3" key="1">
    <citation type="journal article" date="2021" name="Elife">
        <title>Chloroplast acquisition without the gene transfer in kleptoplastic sea slugs, Plakobranchus ocellatus.</title>
        <authorList>
            <person name="Maeda T."/>
            <person name="Takahashi S."/>
            <person name="Yoshida T."/>
            <person name="Shimamura S."/>
            <person name="Takaki Y."/>
            <person name="Nagai Y."/>
            <person name="Toyoda A."/>
            <person name="Suzuki Y."/>
            <person name="Arimoto A."/>
            <person name="Ishii H."/>
            <person name="Satoh N."/>
            <person name="Nishiyama T."/>
            <person name="Hasebe M."/>
            <person name="Maruyama T."/>
            <person name="Minagawa J."/>
            <person name="Obokata J."/>
            <person name="Shigenobu S."/>
        </authorList>
    </citation>
    <scope>NUCLEOTIDE SEQUENCE [LARGE SCALE GENOMIC DNA]</scope>
</reference>
<evidence type="ECO:0000256" key="1">
    <source>
        <dbReference type="SAM" id="MobiDB-lite"/>
    </source>
</evidence>
<dbReference type="Proteomes" id="UP000735302">
    <property type="component" value="Unassembled WGS sequence"/>
</dbReference>
<organism evidence="2 3">
    <name type="scientific">Plakobranchus ocellatus</name>
    <dbReference type="NCBI Taxonomy" id="259542"/>
    <lineage>
        <taxon>Eukaryota</taxon>
        <taxon>Metazoa</taxon>
        <taxon>Spiralia</taxon>
        <taxon>Lophotrochozoa</taxon>
        <taxon>Mollusca</taxon>
        <taxon>Gastropoda</taxon>
        <taxon>Heterobranchia</taxon>
        <taxon>Euthyneura</taxon>
        <taxon>Panpulmonata</taxon>
        <taxon>Sacoglossa</taxon>
        <taxon>Placobranchoidea</taxon>
        <taxon>Plakobranchidae</taxon>
        <taxon>Plakobranchus</taxon>
    </lineage>
</organism>
<evidence type="ECO:0000313" key="2">
    <source>
        <dbReference type="EMBL" id="GFN96662.1"/>
    </source>
</evidence>
<gene>
    <name evidence="2" type="ORF">PoB_002316800</name>
</gene>
<dbReference type="AlphaFoldDB" id="A0AAV3ZPA2"/>
<feature type="compositionally biased region" description="Basic and acidic residues" evidence="1">
    <location>
        <begin position="97"/>
        <end position="130"/>
    </location>
</feature>
<sequence>MLTFPHHELRTTLRSGLDNELGYLKACPQQDDLRLSGPPLCLGARGGARTLDKRVIADLRMGSLPTVPPTRQMGIKRENGGRLTVLVYLLAARQEDALVGMKREGEKEEDKGGGETESEKRRERKRDTPRQTDMPTNKQTNKETGRLTLTLTGKRTDSQPYAK</sequence>
<keyword evidence="3" id="KW-1185">Reference proteome</keyword>